<feature type="repeat" description="ANK" evidence="3">
    <location>
        <begin position="2772"/>
        <end position="2807"/>
    </location>
</feature>
<dbReference type="PRINTS" id="PR01415">
    <property type="entry name" value="ANKYRIN"/>
</dbReference>
<reference evidence="7" key="1">
    <citation type="submission" date="2016-11" db="UniProtKB">
        <authorList>
            <consortium name="WormBaseParasite"/>
        </authorList>
    </citation>
    <scope>IDENTIFICATION</scope>
</reference>
<feature type="compositionally biased region" description="Basic and acidic residues" evidence="4">
    <location>
        <begin position="34"/>
        <end position="46"/>
    </location>
</feature>
<sequence>MEELNPMLMELGSMFAALQSMQAGEGLPRQFVEQMERRTMAEKGSSETDSSSESSDSEDETEVNAEIGAFLGAAALGNVGFCSMMLQKGVDVNARDKSDVVNLLLSRGADVNAADSDGDTPLMLAIMKKHRPLIRLLVERGTNLQWRNKKGFTAADLAFIAEDRESLDLIQERERSLQFDCKVHNESILSFAQKGSTKMIEYWLNNYPQTDDVKPCDLQYKDGRTIAFTAALNGSEELLVLVDSLDADLDLPDNSNSSPLFCAAQNGYDSINADRKKCDVNRVRDTGRTALFSAIVNSHLNIVKILVEEGANFNIKDKTGTCPLACSIVCGSQEIFDYLLDEKKADCSVIDESGNDLVLISALYKRFQMLRQLHERGLPLDAVNNKDGETALLSACQVRCPEMVEYLADRGCNVNVVNKNGVTPVLRASFNNDLATVKVLAKRKAQLDVPNKRGETAILVSAQKKSLPLVEYLYKKHCDINVIDKNGHTLAYYAATTDNMEMLHALIRYSAPLDCQDKKGNTPLMIAAMKPANLKMLQILRLETMLETQPAVSLRKQGSLDVLQYLDSIGEELVNITKKGKTIIMQASKRNQLAVLRLIKASEKAMSDLEATCDLGRTAVHYAAVGGHTEAVDFLSNEMHAETDAKDFQGNTPFMLAVQKKHKEVAEKLYDLGADVNIRNNGGENAAHLAVQAESLELLRFLDQKGCFLDQEDKSGKTPLMLACEKKKMALINFLLARNCFPKSFSKDGRQVIHVACESGKAHIAKRFIDLGVPVHAADSSGISTLMLAAQSGSSEIIEALITRKQQLVEMKDIFGKSALEYAIVWDREKVIKQLIDAGCNVDNQQKDGRTPLMLAIASTSKSADEVVQTLIERGCSVDAVTEDGFNAAHVACKYNNFESFNEKGVSIESLTKSSDSCLTLAVPKGSAELIGLLVDAGLSKSQINCEGHSAVSLGYQRGNEEVLSKLLPVSDSDVSNKYANGNTLLHLACEGGLKKLIESLLDRDPTLLEAKNSKLETPLHVASRCSKLELVDLLLQRGADINSADEMGETPLFMAISAGNFTICKSILDKKPDLSLLNSEGVSAMAKAYHKGKTSIIRLLQAEEAPLFPEKLPASFEVFRTNLLQMKFKNLNELLNAGLSIDRLEKDWHLLHLGIETSRSELITELLNRGASVNLKDERGNTPLLSAVIFGRIDVARQILKKHPETKNDVNNKGDTVLHIAAKENKLSTLTWLLTSFDFEKNVRNKQGQTALHIAASKGNVKMYELLVQKGFDSALILEEEQNKYRVSHISAMSNSMSLLRHLRAKGELSIQFSKKTPSVFEILAFEGQLKVLQQLCNETGQNYEDENFFGARNMAFFTGHEAMCTWMINVRVDLDRPDRDGETPISRSVVGGNFHLCRELIEKVKCDLSVKTKHGVSLVQKAVVANHEPILRYLIQRNASFEEADNDGDTPLLEAVNLEKTRLTLVLHTYLLENFALDVNHQNETKSSALHWAAQKSNLTAVCGLLSKNAAVDLLDKDGVTPLMLAVQEKSTECAKALLDSGASLTAKNRYGDSALALMLHSDDGKMKDLGRELHGGSHMDVTNSRNRRQSSVHFEDLDDSQEIAAAFTAHRSISMGYFMLKIETQSSDRKWQKLIDDAMVQSFKFPKSDSSESEAANLCQVADIKYGLEPRPTLELSISLPKRRLSECLDRIRDRDQIHHCLDREFGNMVAKQVLSGLAYLHSNSITHGRLTLASIFVTDNHVLKLSDYGMLSQLAAHVANSHRRYDPWTAPELRRVSSEDPKLATQAGDMWAFGCTLHEALIGCPPESEAGDLTESYLLRVFCRAQRLQLPVSLLITERIFPAELATVFKNMPKPSDNNKKRKKAREVEELLLQLGIKNSSNEPSAGTRLPQGIKELLSKLSTQRLDQLEYAKLEELALQIRRFMQWRDDSASLSSRADSREDGEPDEALLRATRSLHRAAESGDLESCQMALRRVPSVDCQDAYGLTALHCAARNGQSEIASRLLSEGASINAQDQDGNTPLMLATVNQQPHLLRLLTDRGADLVVKNRQGFTAADLAFAAHDLQSLAILEEKQLALQFDAAVHNETIPELVRSHATECVRYWLENYPKRDAEKPCDLQYKDEQTIAHVASQIGSTEFLHLVAEQDGNFDKIDNTNSSPLFYAAQQGSEEIAELLLSKGCNVNRVCNLGRTPLFSAVMNSHIEFVKMLLRAGANVHLKDGMGKCPLAYCIESENQEIFDCVLDAMKSTDQFECETQSNLIQLAAELSRVQMLKQLHQASMPLDIPRAKDGRTAVMAACHAGTAETVAYLAENNCDVNRIDRAGNTPALLAAANGQLSVLNVLKSHQANFDVPNSEGKTAILVAAGSKDNALETVKFLLDQGCKINVIDNKGNTVASQATSALNWPLIKLLIEKKVPMDIADNKGNTPLMKAITAQSEDGSLTRKIVIALIGYGCSSTVKNNKGNSALSMAAKMGRVDLLTHFAASGKPIMNINRKGKTILMQVAAKNQVDVIRYLHRDSPEENDNKNATDECGRTAVHFAAMKGHPEAIVYLVNNLKCVFDTKDKYGLTPFLLAVREGNEDVVKKLADYGADVNLRNNQGENAVHMATQMRFFDLVKLLERKDCCLDQEDKTGKTPLMIACSNNDSSTVDFLLSRNVLLEPCTKENRQAIHFACEAGGLEVLQKLVEKNVSICCTDSAGITTLMLAALAGSREIVKILLTTVPDLNFVTAKDNYGKTALEYAIIGQNSELLSDLISAGCDVNNRKSNGWTPLLIAIEVGKAAADSMVQILIASGCSKDAETEDGLSAAHLACSADVNVVSKDGVSVLAEAFFRGSRSIIDLLLQTGARLSADTLSPNFEVFRTNIRSRKNKNLTELLDLGVPVDRRESQWNLLHLAIETCRSSLINELLSRGASVTVKDAKGYTPLLTAIRFGQIDLAREILRKHPESKDDVNNNKNTLLHVAVSESKLSTLRWLLSEFDFLKDAKNCYEETALHLAARIGNEEMYQLLVEKGWNPQLAVRDGRSMLELAARSGNSRFAVTMHLRNHSDSVCESLFCHLASTGQAAALRSLQRRES</sequence>
<feature type="repeat" description="ANK" evidence="3">
    <location>
        <begin position="2739"/>
        <end position="2771"/>
    </location>
</feature>
<dbReference type="WBParaSite" id="maker-uti_cns_0003543-snap-gene-0.6-mRNA-1">
    <property type="protein sequence ID" value="maker-uti_cns_0003543-snap-gene-0.6-mRNA-1"/>
    <property type="gene ID" value="maker-uti_cns_0003543-snap-gene-0.6"/>
</dbReference>
<organism evidence="6 7">
    <name type="scientific">Macrostomum lignano</name>
    <dbReference type="NCBI Taxonomy" id="282301"/>
    <lineage>
        <taxon>Eukaryota</taxon>
        <taxon>Metazoa</taxon>
        <taxon>Spiralia</taxon>
        <taxon>Lophotrochozoa</taxon>
        <taxon>Platyhelminthes</taxon>
        <taxon>Rhabditophora</taxon>
        <taxon>Macrostomorpha</taxon>
        <taxon>Macrostomida</taxon>
        <taxon>Macrostomidae</taxon>
        <taxon>Macrostomum</taxon>
    </lineage>
</organism>
<dbReference type="Pfam" id="PF00069">
    <property type="entry name" value="Pkinase"/>
    <property type="match status" value="1"/>
</dbReference>
<dbReference type="InterPro" id="IPR002110">
    <property type="entry name" value="Ankyrin_rpt"/>
</dbReference>
<feature type="repeat" description="ANK" evidence="3">
    <location>
        <begin position="848"/>
        <end position="883"/>
    </location>
</feature>
<dbReference type="Proteomes" id="UP000095280">
    <property type="component" value="Unplaced"/>
</dbReference>
<evidence type="ECO:0000256" key="1">
    <source>
        <dbReference type="ARBA" id="ARBA00022737"/>
    </source>
</evidence>
<dbReference type="PROSITE" id="PS50088">
    <property type="entry name" value="ANK_REPEAT"/>
    <property type="match status" value="28"/>
</dbReference>
<dbReference type="InterPro" id="IPR036770">
    <property type="entry name" value="Ankyrin_rpt-contain_sf"/>
</dbReference>
<evidence type="ECO:0000259" key="5">
    <source>
        <dbReference type="PROSITE" id="PS50011"/>
    </source>
</evidence>
<feature type="repeat" description="ANK" evidence="3">
    <location>
        <begin position="2571"/>
        <end position="2603"/>
    </location>
</feature>
<feature type="repeat" description="ANK" evidence="3">
    <location>
        <begin position="649"/>
        <end position="681"/>
    </location>
</feature>
<dbReference type="InterPro" id="IPR000719">
    <property type="entry name" value="Prot_kinase_dom"/>
</dbReference>
<feature type="repeat" description="ANK" evidence="3">
    <location>
        <begin position="2703"/>
        <end position="2735"/>
    </location>
</feature>
<keyword evidence="1" id="KW-0677">Repeat</keyword>
<keyword evidence="6" id="KW-1185">Reference proteome</keyword>
<proteinExistence type="predicted"/>
<feature type="repeat" description="ANK" evidence="3">
    <location>
        <begin position="748"/>
        <end position="780"/>
    </location>
</feature>
<feature type="repeat" description="ANK" evidence="3">
    <location>
        <begin position="453"/>
        <end position="485"/>
    </location>
</feature>
<feature type="repeat" description="ANK" evidence="3">
    <location>
        <begin position="486"/>
        <end position="518"/>
    </location>
</feature>
<feature type="repeat" description="ANK" evidence="3">
    <location>
        <begin position="2893"/>
        <end position="2925"/>
    </location>
</feature>
<feature type="repeat" description="ANK" evidence="3">
    <location>
        <begin position="1487"/>
        <end position="1519"/>
    </location>
</feature>
<dbReference type="InterPro" id="IPR011009">
    <property type="entry name" value="Kinase-like_dom_sf"/>
</dbReference>
<dbReference type="SUPFAM" id="SSF56112">
    <property type="entry name" value="Protein kinase-like (PK-like)"/>
    <property type="match status" value="1"/>
</dbReference>
<feature type="repeat" description="ANK" evidence="3">
    <location>
        <begin position="1048"/>
        <end position="1080"/>
    </location>
</feature>
<dbReference type="GO" id="GO:0004672">
    <property type="term" value="F:protein kinase activity"/>
    <property type="evidence" value="ECO:0007669"/>
    <property type="project" value="InterPro"/>
</dbReference>
<dbReference type="GO" id="GO:0005524">
    <property type="term" value="F:ATP binding"/>
    <property type="evidence" value="ECO:0007669"/>
    <property type="project" value="InterPro"/>
</dbReference>
<feature type="repeat" description="ANK" evidence="3">
    <location>
        <begin position="2327"/>
        <end position="2359"/>
    </location>
</feature>
<dbReference type="SUPFAM" id="SSF48403">
    <property type="entry name" value="Ankyrin repeat"/>
    <property type="match status" value="11"/>
</dbReference>
<accession>A0A1I8GX85</accession>
<dbReference type="Gene3D" id="1.10.510.10">
    <property type="entry name" value="Transferase(Phosphotransferase) domain 1"/>
    <property type="match status" value="1"/>
</dbReference>
<dbReference type="Gene3D" id="1.25.40.20">
    <property type="entry name" value="Ankyrin repeat-containing domain"/>
    <property type="match status" value="14"/>
</dbReference>
<protein>
    <submittedName>
        <fullName evidence="7">Protein kinase domain-containing protein</fullName>
    </submittedName>
</protein>
<evidence type="ECO:0000256" key="4">
    <source>
        <dbReference type="SAM" id="MobiDB-lite"/>
    </source>
</evidence>
<evidence type="ECO:0000313" key="7">
    <source>
        <dbReference type="WBParaSite" id="maker-uti_cns_0003543-snap-gene-0.6-mRNA-1"/>
    </source>
</evidence>
<evidence type="ECO:0000313" key="6">
    <source>
        <dbReference type="Proteomes" id="UP000095280"/>
    </source>
</evidence>
<dbReference type="Pfam" id="PF12796">
    <property type="entry name" value="Ank_2"/>
    <property type="match status" value="18"/>
</dbReference>
<name>A0A1I8GX85_9PLAT</name>
<dbReference type="PROSITE" id="PS50011">
    <property type="entry name" value="PROTEIN_KINASE_DOM"/>
    <property type="match status" value="1"/>
</dbReference>
<dbReference type="SMART" id="SM00220">
    <property type="entry name" value="S_TKc"/>
    <property type="match status" value="1"/>
</dbReference>
<feature type="repeat" description="ANK" evidence="3">
    <location>
        <begin position="286"/>
        <end position="318"/>
    </location>
</feature>
<feature type="repeat" description="ANK" evidence="3">
    <location>
        <begin position="387"/>
        <end position="419"/>
    </location>
</feature>
<feature type="repeat" description="ANK" evidence="3">
    <location>
        <begin position="815"/>
        <end position="847"/>
    </location>
</feature>
<feature type="repeat" description="ANK" evidence="3">
    <location>
        <begin position="117"/>
        <end position="149"/>
    </location>
</feature>
<keyword evidence="2 3" id="KW-0040">ANK repeat</keyword>
<feature type="repeat" description="ANK" evidence="3">
    <location>
        <begin position="2160"/>
        <end position="2192"/>
    </location>
</feature>
<evidence type="ECO:0000256" key="3">
    <source>
        <dbReference type="PROSITE-ProRule" id="PRU00023"/>
    </source>
</evidence>
<feature type="region of interest" description="Disordered" evidence="4">
    <location>
        <begin position="27"/>
        <end position="62"/>
    </location>
</feature>
<feature type="domain" description="Protein kinase" evidence="5">
    <location>
        <begin position="1570"/>
        <end position="1902"/>
    </location>
</feature>
<evidence type="ECO:0000256" key="2">
    <source>
        <dbReference type="ARBA" id="ARBA00023043"/>
    </source>
</evidence>
<feature type="repeat" description="ANK" evidence="3">
    <location>
        <begin position="1015"/>
        <end position="1047"/>
    </location>
</feature>
<feature type="repeat" description="ANK" evidence="3">
    <location>
        <begin position="2022"/>
        <end position="2054"/>
    </location>
</feature>
<feature type="repeat" description="ANK" evidence="3">
    <location>
        <begin position="2994"/>
        <end position="3026"/>
    </location>
</feature>
<feature type="repeat" description="ANK" evidence="3">
    <location>
        <begin position="1520"/>
        <end position="1552"/>
    </location>
</feature>
<dbReference type="Pfam" id="PF00023">
    <property type="entry name" value="Ank"/>
    <property type="match status" value="4"/>
</dbReference>
<dbReference type="PANTHER" id="PTHR24198:SF165">
    <property type="entry name" value="ANKYRIN REPEAT-CONTAINING PROTEIN-RELATED"/>
    <property type="match status" value="1"/>
</dbReference>
<feature type="repeat" description="ANK" evidence="3">
    <location>
        <begin position="2294"/>
        <end position="2326"/>
    </location>
</feature>
<dbReference type="PROSITE" id="PS50297">
    <property type="entry name" value="ANK_REP_REGION"/>
    <property type="match status" value="13"/>
</dbReference>
<feature type="repeat" description="ANK" evidence="3">
    <location>
        <begin position="2360"/>
        <end position="2394"/>
    </location>
</feature>
<feature type="repeat" description="ANK" evidence="3">
    <location>
        <begin position="1152"/>
        <end position="1179"/>
    </location>
</feature>
<dbReference type="PANTHER" id="PTHR24198">
    <property type="entry name" value="ANKYRIN REPEAT AND PROTEIN KINASE DOMAIN-CONTAINING PROTEIN"/>
    <property type="match status" value="1"/>
</dbReference>
<feature type="repeat" description="ANK" evidence="3">
    <location>
        <begin position="1248"/>
        <end position="1274"/>
    </location>
</feature>
<dbReference type="SMART" id="SM00248">
    <property type="entry name" value="ANK"/>
    <property type="match status" value="62"/>
</dbReference>
<feature type="repeat" description="ANK" evidence="3">
    <location>
        <begin position="2193"/>
        <end position="2225"/>
    </location>
</feature>
<feature type="repeat" description="ANK" evidence="3">
    <location>
        <begin position="1989"/>
        <end position="2021"/>
    </location>
</feature>